<dbReference type="InterPro" id="IPR007484">
    <property type="entry name" value="Peptidase_M28"/>
</dbReference>
<gene>
    <name evidence="4" type="ORF">PGLA1383_LOCUS19452</name>
</gene>
<dbReference type="PANTHER" id="PTHR12147:SF26">
    <property type="entry name" value="PEPTIDASE M28 DOMAIN-CONTAINING PROTEIN"/>
    <property type="match status" value="1"/>
</dbReference>
<dbReference type="EMBL" id="CAJNNV010012850">
    <property type="protein sequence ID" value="CAE8601155.1"/>
    <property type="molecule type" value="Genomic_DNA"/>
</dbReference>
<dbReference type="Gene3D" id="3.40.630.10">
    <property type="entry name" value="Zn peptidases"/>
    <property type="match status" value="1"/>
</dbReference>
<comment type="caution">
    <text evidence="4">The sequence shown here is derived from an EMBL/GenBank/DDBJ whole genome shotgun (WGS) entry which is preliminary data.</text>
</comment>
<proteinExistence type="inferred from homology"/>
<comment type="similarity">
    <text evidence="2">Belongs to the peptidase M28 family. M28B subfamily.</text>
</comment>
<dbReference type="AlphaFoldDB" id="A0A813EJ59"/>
<name>A0A813EJ59_POLGL</name>
<comment type="cofactor">
    <cofactor evidence="1">
        <name>Zn(2+)</name>
        <dbReference type="ChEBI" id="CHEBI:29105"/>
    </cofactor>
</comment>
<dbReference type="Proteomes" id="UP000654075">
    <property type="component" value="Unassembled WGS sequence"/>
</dbReference>
<evidence type="ECO:0000313" key="5">
    <source>
        <dbReference type="Proteomes" id="UP000654075"/>
    </source>
</evidence>
<evidence type="ECO:0000256" key="1">
    <source>
        <dbReference type="ARBA" id="ARBA00001947"/>
    </source>
</evidence>
<dbReference type="InterPro" id="IPR045175">
    <property type="entry name" value="M28_fam"/>
</dbReference>
<dbReference type="GO" id="GO:0006508">
    <property type="term" value="P:proteolysis"/>
    <property type="evidence" value="ECO:0007669"/>
    <property type="project" value="InterPro"/>
</dbReference>
<evidence type="ECO:0000313" key="4">
    <source>
        <dbReference type="EMBL" id="CAE8601155.1"/>
    </source>
</evidence>
<evidence type="ECO:0000256" key="2">
    <source>
        <dbReference type="ARBA" id="ARBA00005634"/>
    </source>
</evidence>
<protein>
    <recommendedName>
        <fullName evidence="3">Peptidase M28 domain-containing protein</fullName>
    </recommendedName>
</protein>
<evidence type="ECO:0000259" key="3">
    <source>
        <dbReference type="Pfam" id="PF04389"/>
    </source>
</evidence>
<dbReference type="PANTHER" id="PTHR12147">
    <property type="entry name" value="METALLOPEPTIDASE M28 FAMILY MEMBER"/>
    <property type="match status" value="1"/>
</dbReference>
<dbReference type="GO" id="GO:0008235">
    <property type="term" value="F:metalloexopeptidase activity"/>
    <property type="evidence" value="ECO:0007669"/>
    <property type="project" value="InterPro"/>
</dbReference>
<dbReference type="OMA" id="WRSTNIK"/>
<keyword evidence="5" id="KW-1185">Reference proteome</keyword>
<dbReference type="SUPFAM" id="SSF53187">
    <property type="entry name" value="Zn-dependent exopeptidases"/>
    <property type="match status" value="1"/>
</dbReference>
<accession>A0A813EJ59</accession>
<organism evidence="4 5">
    <name type="scientific">Polarella glacialis</name>
    <name type="common">Dinoflagellate</name>
    <dbReference type="NCBI Taxonomy" id="89957"/>
    <lineage>
        <taxon>Eukaryota</taxon>
        <taxon>Sar</taxon>
        <taxon>Alveolata</taxon>
        <taxon>Dinophyceae</taxon>
        <taxon>Suessiales</taxon>
        <taxon>Suessiaceae</taxon>
        <taxon>Polarella</taxon>
    </lineage>
</organism>
<feature type="domain" description="Peptidase M28" evidence="3">
    <location>
        <begin position="3"/>
        <end position="230"/>
    </location>
</feature>
<reference evidence="4" key="1">
    <citation type="submission" date="2021-02" db="EMBL/GenBank/DDBJ databases">
        <authorList>
            <person name="Dougan E. K."/>
            <person name="Rhodes N."/>
            <person name="Thang M."/>
            <person name="Chan C."/>
        </authorList>
    </citation>
    <scope>NUCLEOTIDE SEQUENCE</scope>
</reference>
<sequence>EGTVTLGGHYDSRPFTGPAPGAVDNGSGAAAVLSVARAVAAASTKPRRGVFFVAFAAEEPGLWGSEEFSSRIKMLGGQGGDSVSFLEGGQSFTKSAMCGQQGGALLQNQAARGKKMRSHEKAKHEALILDEVAWKSPNLDGQMVVNLESYDWSSHVLENLAQSSLTHNGADLVLTHSSHPFGSDHMSFLDKGMQAVLSIHGDDEKYPHYHKSSDTIDNVDPALYTMIVKMNAGALLRLAGADA</sequence>
<feature type="non-terminal residue" evidence="4">
    <location>
        <position position="1"/>
    </location>
</feature>
<dbReference type="OrthoDB" id="408840at2759"/>
<dbReference type="Pfam" id="PF04389">
    <property type="entry name" value="Peptidase_M28"/>
    <property type="match status" value="1"/>
</dbReference>